<evidence type="ECO:0000313" key="1">
    <source>
        <dbReference type="EMBL" id="CCD34938.1"/>
    </source>
</evidence>
<dbReference type="Proteomes" id="UP000008177">
    <property type="component" value="Unplaced contigs"/>
</dbReference>
<proteinExistence type="predicted"/>
<name>G2YHC1_BOTF4</name>
<dbReference type="HOGENOM" id="CLU_2670793_0_0_1"/>
<dbReference type="EMBL" id="FQ790335">
    <property type="protein sequence ID" value="CCD34938.1"/>
    <property type="molecule type" value="Genomic_DNA"/>
</dbReference>
<protein>
    <submittedName>
        <fullName evidence="1">Uncharacterized protein</fullName>
    </submittedName>
</protein>
<sequence length="75" mass="8601">MLAPSSSAAPQVLSHICLGRTKPNSNPWTLLGMYVCSDNRLMFGIMQNDWRSYPHLRPWLTVLAIIRQKIIKDTF</sequence>
<accession>G2YHC1</accession>
<dbReference type="InParanoid" id="G2YHC1"/>
<dbReference type="AlphaFoldDB" id="G2YHC1"/>
<organism evidence="1 2">
    <name type="scientific">Botryotinia fuckeliana (strain T4)</name>
    <name type="common">Noble rot fungus</name>
    <name type="synonym">Botrytis cinerea</name>
    <dbReference type="NCBI Taxonomy" id="999810"/>
    <lineage>
        <taxon>Eukaryota</taxon>
        <taxon>Fungi</taxon>
        <taxon>Dikarya</taxon>
        <taxon>Ascomycota</taxon>
        <taxon>Pezizomycotina</taxon>
        <taxon>Leotiomycetes</taxon>
        <taxon>Helotiales</taxon>
        <taxon>Sclerotiniaceae</taxon>
        <taxon>Botrytis</taxon>
    </lineage>
</organism>
<evidence type="ECO:0000313" key="2">
    <source>
        <dbReference type="Proteomes" id="UP000008177"/>
    </source>
</evidence>
<dbReference type="OrthoDB" id="10449975at2759"/>
<gene>
    <name evidence="1" type="ORF">BofuT4_uP021740.1</name>
</gene>
<reference evidence="2" key="1">
    <citation type="journal article" date="2011" name="PLoS Genet.">
        <title>Genomic analysis of the necrotrophic fungal pathogens Sclerotinia sclerotiorum and Botrytis cinerea.</title>
        <authorList>
            <person name="Amselem J."/>
            <person name="Cuomo C.A."/>
            <person name="van Kan J.A."/>
            <person name="Viaud M."/>
            <person name="Benito E.P."/>
            <person name="Couloux A."/>
            <person name="Coutinho P.M."/>
            <person name="de Vries R.P."/>
            <person name="Dyer P.S."/>
            <person name="Fillinger S."/>
            <person name="Fournier E."/>
            <person name="Gout L."/>
            <person name="Hahn M."/>
            <person name="Kohn L."/>
            <person name="Lapalu N."/>
            <person name="Plummer K.M."/>
            <person name="Pradier J.M."/>
            <person name="Quevillon E."/>
            <person name="Sharon A."/>
            <person name="Simon A."/>
            <person name="ten Have A."/>
            <person name="Tudzynski B."/>
            <person name="Tudzynski P."/>
            <person name="Wincker P."/>
            <person name="Andrew M."/>
            <person name="Anthouard V."/>
            <person name="Beever R.E."/>
            <person name="Beffa R."/>
            <person name="Benoit I."/>
            <person name="Bouzid O."/>
            <person name="Brault B."/>
            <person name="Chen Z."/>
            <person name="Choquer M."/>
            <person name="Collemare J."/>
            <person name="Cotton P."/>
            <person name="Danchin E.G."/>
            <person name="Da Silva C."/>
            <person name="Gautier A."/>
            <person name="Giraud C."/>
            <person name="Giraud T."/>
            <person name="Gonzalez C."/>
            <person name="Grossetete S."/>
            <person name="Guldener U."/>
            <person name="Henrissat B."/>
            <person name="Howlett B.J."/>
            <person name="Kodira C."/>
            <person name="Kretschmer M."/>
            <person name="Lappartient A."/>
            <person name="Leroch M."/>
            <person name="Levis C."/>
            <person name="Mauceli E."/>
            <person name="Neuveglise C."/>
            <person name="Oeser B."/>
            <person name="Pearson M."/>
            <person name="Poulain J."/>
            <person name="Poussereau N."/>
            <person name="Quesneville H."/>
            <person name="Rascle C."/>
            <person name="Schumacher J."/>
            <person name="Segurens B."/>
            <person name="Sexton A."/>
            <person name="Silva E."/>
            <person name="Sirven C."/>
            <person name="Soanes D.M."/>
            <person name="Talbot N.J."/>
            <person name="Templeton M."/>
            <person name="Yandava C."/>
            <person name="Yarden O."/>
            <person name="Zeng Q."/>
            <person name="Rollins J.A."/>
            <person name="Lebrun M.H."/>
            <person name="Dickman M."/>
        </authorList>
    </citation>
    <scope>NUCLEOTIDE SEQUENCE [LARGE SCALE GENOMIC DNA]</scope>
    <source>
        <strain evidence="2">T4</strain>
    </source>
</reference>